<dbReference type="InterPro" id="IPR036866">
    <property type="entry name" value="RibonucZ/Hydroxyglut_hydro"/>
</dbReference>
<dbReference type="Gene3D" id="3.60.15.10">
    <property type="entry name" value="Ribonuclease Z/Hydroxyacylglutathione hydrolase-like"/>
    <property type="match status" value="1"/>
</dbReference>
<keyword evidence="3" id="KW-1185">Reference proteome</keyword>
<comment type="caution">
    <text evidence="2">The sequence shown here is derived from an EMBL/GenBank/DDBJ whole genome shotgun (WGS) entry which is preliminary data.</text>
</comment>
<name>A0ABN1BBB6_9BACI</name>
<gene>
    <name evidence="2" type="ORF">GCM10008986_20870</name>
</gene>
<dbReference type="SUPFAM" id="SSF56281">
    <property type="entry name" value="Metallo-hydrolase/oxidoreductase"/>
    <property type="match status" value="1"/>
</dbReference>
<evidence type="ECO:0000259" key="1">
    <source>
        <dbReference type="Pfam" id="PF12706"/>
    </source>
</evidence>
<dbReference type="EMBL" id="BAAADO010000004">
    <property type="protein sequence ID" value="GAA0494169.1"/>
    <property type="molecule type" value="Genomic_DNA"/>
</dbReference>
<accession>A0ABN1BBB6</accession>
<sequence length="121" mass="13602">MLFYNEISSKCIAYFPAIETITPEIESCLQKADVLMVDGTFWSDEELVVMGATERNAKKMGHLPISGPSGIMEQLTSFSAERKILIHINNSNPILRKDSKEAYALEQHGFEIAYEGMELEV</sequence>
<evidence type="ECO:0000313" key="2">
    <source>
        <dbReference type="EMBL" id="GAA0494169.1"/>
    </source>
</evidence>
<dbReference type="Proteomes" id="UP001500880">
    <property type="component" value="Unassembled WGS sequence"/>
</dbReference>
<evidence type="ECO:0000313" key="3">
    <source>
        <dbReference type="Proteomes" id="UP001500880"/>
    </source>
</evidence>
<dbReference type="Pfam" id="PF12706">
    <property type="entry name" value="Lactamase_B_2"/>
    <property type="match status" value="1"/>
</dbReference>
<dbReference type="InterPro" id="IPR001279">
    <property type="entry name" value="Metallo-B-lactamas"/>
</dbReference>
<feature type="domain" description="Metallo-beta-lactamase" evidence="1">
    <location>
        <begin position="9"/>
        <end position="88"/>
    </location>
</feature>
<protein>
    <recommendedName>
        <fullName evidence="1">Metallo-beta-lactamase domain-containing protein</fullName>
    </recommendedName>
</protein>
<proteinExistence type="predicted"/>
<organism evidence="2 3">
    <name type="scientific">Salinibacillus aidingensis</name>
    <dbReference type="NCBI Taxonomy" id="237684"/>
    <lineage>
        <taxon>Bacteria</taxon>
        <taxon>Bacillati</taxon>
        <taxon>Bacillota</taxon>
        <taxon>Bacilli</taxon>
        <taxon>Bacillales</taxon>
        <taxon>Bacillaceae</taxon>
        <taxon>Salinibacillus</taxon>
    </lineage>
</organism>
<reference evidence="2 3" key="1">
    <citation type="journal article" date="2019" name="Int. J. Syst. Evol. Microbiol.">
        <title>The Global Catalogue of Microorganisms (GCM) 10K type strain sequencing project: providing services to taxonomists for standard genome sequencing and annotation.</title>
        <authorList>
            <consortium name="The Broad Institute Genomics Platform"/>
            <consortium name="The Broad Institute Genome Sequencing Center for Infectious Disease"/>
            <person name="Wu L."/>
            <person name="Ma J."/>
        </authorList>
    </citation>
    <scope>NUCLEOTIDE SEQUENCE [LARGE SCALE GENOMIC DNA]</scope>
    <source>
        <strain evidence="2 3">JCM 12389</strain>
    </source>
</reference>